<keyword evidence="4 6" id="KW-1133">Transmembrane helix</keyword>
<gene>
    <name evidence="7" type="ORF">Bca52824_021460</name>
</gene>
<dbReference type="SUPFAM" id="SSF103473">
    <property type="entry name" value="MFS general substrate transporter"/>
    <property type="match status" value="1"/>
</dbReference>
<organism evidence="7 8">
    <name type="scientific">Brassica carinata</name>
    <name type="common">Ethiopian mustard</name>
    <name type="synonym">Abyssinian cabbage</name>
    <dbReference type="NCBI Taxonomy" id="52824"/>
    <lineage>
        <taxon>Eukaryota</taxon>
        <taxon>Viridiplantae</taxon>
        <taxon>Streptophyta</taxon>
        <taxon>Embryophyta</taxon>
        <taxon>Tracheophyta</taxon>
        <taxon>Spermatophyta</taxon>
        <taxon>Magnoliopsida</taxon>
        <taxon>eudicotyledons</taxon>
        <taxon>Gunneridae</taxon>
        <taxon>Pentapetalae</taxon>
        <taxon>rosids</taxon>
        <taxon>malvids</taxon>
        <taxon>Brassicales</taxon>
        <taxon>Brassicaceae</taxon>
        <taxon>Brassiceae</taxon>
        <taxon>Brassica</taxon>
    </lineage>
</organism>
<keyword evidence="8" id="KW-1185">Reference proteome</keyword>
<evidence type="ECO:0000313" key="7">
    <source>
        <dbReference type="EMBL" id="KAG2309903.1"/>
    </source>
</evidence>
<dbReference type="GO" id="GO:0016020">
    <property type="term" value="C:membrane"/>
    <property type="evidence" value="ECO:0007669"/>
    <property type="project" value="UniProtKB-SubCell"/>
</dbReference>
<keyword evidence="5 6" id="KW-0472">Membrane</keyword>
<proteinExistence type="predicted"/>
<evidence type="ECO:0000313" key="8">
    <source>
        <dbReference type="Proteomes" id="UP000886595"/>
    </source>
</evidence>
<keyword evidence="3 6" id="KW-0812">Transmembrane</keyword>
<feature type="transmembrane region" description="Helical" evidence="6">
    <location>
        <begin position="84"/>
        <end position="107"/>
    </location>
</feature>
<dbReference type="PANTHER" id="PTHR23505">
    <property type="entry name" value="SPINSTER"/>
    <property type="match status" value="1"/>
</dbReference>
<evidence type="ECO:0000256" key="3">
    <source>
        <dbReference type="ARBA" id="ARBA00022692"/>
    </source>
</evidence>
<protein>
    <submittedName>
        <fullName evidence="7">Uncharacterized protein</fullName>
    </submittedName>
</protein>
<evidence type="ECO:0000256" key="1">
    <source>
        <dbReference type="ARBA" id="ARBA00004141"/>
    </source>
</evidence>
<dbReference type="PANTHER" id="PTHR23505:SF52">
    <property type="entry name" value="MAJOR FACILITATOR SUPERFAMILY PROTEIN"/>
    <property type="match status" value="1"/>
</dbReference>
<evidence type="ECO:0000256" key="4">
    <source>
        <dbReference type="ARBA" id="ARBA00022989"/>
    </source>
</evidence>
<sequence>MGLFISWNGSATNGPIFAEIVPERARTSIYALDRSFESILASFAPPIVGMLAQNVYGYKPIPEGSSSVIKIETDRENAASLAKALYSAIGIPMVICCTIYSFLYCTYPRDRDRAKMQALIESEMHQLNEEEDDKFGIEVKCFGDEEHDETYLLKQEQSESVR</sequence>
<dbReference type="AlphaFoldDB" id="A0A8X7VEF4"/>
<dbReference type="InterPro" id="IPR044770">
    <property type="entry name" value="MFS_spinster-like"/>
</dbReference>
<dbReference type="InterPro" id="IPR036259">
    <property type="entry name" value="MFS_trans_sf"/>
</dbReference>
<keyword evidence="2" id="KW-0813">Transport</keyword>
<name>A0A8X7VEF4_BRACI</name>
<dbReference type="Proteomes" id="UP000886595">
    <property type="component" value="Unassembled WGS sequence"/>
</dbReference>
<dbReference type="OrthoDB" id="440755at2759"/>
<evidence type="ECO:0000256" key="6">
    <source>
        <dbReference type="SAM" id="Phobius"/>
    </source>
</evidence>
<accession>A0A8X7VEF4</accession>
<comment type="caution">
    <text evidence="7">The sequence shown here is derived from an EMBL/GenBank/DDBJ whole genome shotgun (WGS) entry which is preliminary data.</text>
</comment>
<dbReference type="EMBL" id="JAAMPC010000005">
    <property type="protein sequence ID" value="KAG2309903.1"/>
    <property type="molecule type" value="Genomic_DNA"/>
</dbReference>
<comment type="subcellular location">
    <subcellularLocation>
        <location evidence="1">Membrane</location>
        <topology evidence="1">Multi-pass membrane protein</topology>
    </subcellularLocation>
</comment>
<evidence type="ECO:0000256" key="5">
    <source>
        <dbReference type="ARBA" id="ARBA00023136"/>
    </source>
</evidence>
<evidence type="ECO:0000256" key="2">
    <source>
        <dbReference type="ARBA" id="ARBA00022448"/>
    </source>
</evidence>
<reference evidence="7 8" key="1">
    <citation type="submission" date="2020-02" db="EMBL/GenBank/DDBJ databases">
        <authorList>
            <person name="Ma Q."/>
            <person name="Huang Y."/>
            <person name="Song X."/>
            <person name="Pei D."/>
        </authorList>
    </citation>
    <scope>NUCLEOTIDE SEQUENCE [LARGE SCALE GENOMIC DNA]</scope>
    <source>
        <strain evidence="7">Sxm20200214</strain>
        <tissue evidence="7">Leaf</tissue>
    </source>
</reference>